<dbReference type="PANTHER" id="PTHR34203">
    <property type="entry name" value="METHYLTRANSFERASE, FKBM FAMILY PROTEIN"/>
    <property type="match status" value="1"/>
</dbReference>
<dbReference type="AlphaFoldDB" id="A0A2U1FBH3"/>
<protein>
    <submittedName>
        <fullName evidence="2">FkbM family methyltransferase</fullName>
    </submittedName>
</protein>
<dbReference type="InterPro" id="IPR029063">
    <property type="entry name" value="SAM-dependent_MTases_sf"/>
</dbReference>
<gene>
    <name evidence="2" type="ORF">C8D89_106205</name>
</gene>
<dbReference type="InterPro" id="IPR052514">
    <property type="entry name" value="SAM-dependent_MTase"/>
</dbReference>
<dbReference type="InterPro" id="IPR006342">
    <property type="entry name" value="FkbM_mtfrase"/>
</dbReference>
<evidence type="ECO:0000313" key="2">
    <source>
        <dbReference type="EMBL" id="PVZ09541.1"/>
    </source>
</evidence>
<dbReference type="PANTHER" id="PTHR34203:SF15">
    <property type="entry name" value="SLL1173 PROTEIN"/>
    <property type="match status" value="1"/>
</dbReference>
<reference evidence="2 3" key="1">
    <citation type="submission" date="2018-04" db="EMBL/GenBank/DDBJ databases">
        <title>Genomic Encyclopedia of Type Strains, Phase IV (KMG-IV): sequencing the most valuable type-strain genomes for metagenomic binning, comparative biology and taxonomic classification.</title>
        <authorList>
            <person name="Goeker M."/>
        </authorList>
    </citation>
    <scope>NUCLEOTIDE SEQUENCE [LARGE SCALE GENOMIC DNA]</scope>
    <source>
        <strain evidence="2 3">DSM 45771</strain>
    </source>
</reference>
<dbReference type="EMBL" id="QEKW01000006">
    <property type="protein sequence ID" value="PVZ09541.1"/>
    <property type="molecule type" value="Genomic_DNA"/>
</dbReference>
<comment type="caution">
    <text evidence="2">The sequence shown here is derived from an EMBL/GenBank/DDBJ whole genome shotgun (WGS) entry which is preliminary data.</text>
</comment>
<evidence type="ECO:0000259" key="1">
    <source>
        <dbReference type="Pfam" id="PF05050"/>
    </source>
</evidence>
<sequence length="265" mass="28488">MQIAGERYLVSTHDRAIGATAFSEGEFDLDVMEFALGLIEERTGHGLRGRTFVDVGANVGTATIPALARFGAARAVAVEPAPENVKLLRCNLISNGLEDRVITVNAALSDTVGTGTLEYGRTNWGDHRLRSATSGTPARYDESSREVSQVDVVTLDSLVEAGTIDLASVGVVWVDTQGHEGQVLAGARSVVAANVPVVIEYWPYGLRRANGLELLHDVVRDHYRMVVDLRASLGREEIVRVPADAVGRLEGVYTGTSYTDLLLVT</sequence>
<organism evidence="2 3">
    <name type="scientific">Actinomycetospora cinnamomea</name>
    <dbReference type="NCBI Taxonomy" id="663609"/>
    <lineage>
        <taxon>Bacteria</taxon>
        <taxon>Bacillati</taxon>
        <taxon>Actinomycetota</taxon>
        <taxon>Actinomycetes</taxon>
        <taxon>Pseudonocardiales</taxon>
        <taxon>Pseudonocardiaceae</taxon>
        <taxon>Actinomycetospora</taxon>
    </lineage>
</organism>
<keyword evidence="3" id="KW-1185">Reference proteome</keyword>
<proteinExistence type="predicted"/>
<keyword evidence="2" id="KW-0489">Methyltransferase</keyword>
<name>A0A2U1FBH3_9PSEU</name>
<dbReference type="Gene3D" id="3.40.50.150">
    <property type="entry name" value="Vaccinia Virus protein VP39"/>
    <property type="match status" value="1"/>
</dbReference>
<dbReference type="GO" id="GO:0032259">
    <property type="term" value="P:methylation"/>
    <property type="evidence" value="ECO:0007669"/>
    <property type="project" value="UniProtKB-KW"/>
</dbReference>
<dbReference type="NCBIfam" id="TIGR01444">
    <property type="entry name" value="fkbM_fam"/>
    <property type="match status" value="1"/>
</dbReference>
<dbReference type="SUPFAM" id="SSF53335">
    <property type="entry name" value="S-adenosyl-L-methionine-dependent methyltransferases"/>
    <property type="match status" value="1"/>
</dbReference>
<dbReference type="Pfam" id="PF05050">
    <property type="entry name" value="Methyltransf_21"/>
    <property type="match status" value="1"/>
</dbReference>
<dbReference type="Proteomes" id="UP000245639">
    <property type="component" value="Unassembled WGS sequence"/>
</dbReference>
<dbReference type="GO" id="GO:0008168">
    <property type="term" value="F:methyltransferase activity"/>
    <property type="evidence" value="ECO:0007669"/>
    <property type="project" value="UniProtKB-KW"/>
</dbReference>
<evidence type="ECO:0000313" key="3">
    <source>
        <dbReference type="Proteomes" id="UP000245639"/>
    </source>
</evidence>
<keyword evidence="2" id="KW-0808">Transferase</keyword>
<feature type="domain" description="Methyltransferase FkbM" evidence="1">
    <location>
        <begin position="54"/>
        <end position="200"/>
    </location>
</feature>
<accession>A0A2U1FBH3</accession>